<proteinExistence type="inferred from homology"/>
<dbReference type="InterPro" id="IPR036188">
    <property type="entry name" value="FAD/NAD-bd_sf"/>
</dbReference>
<reference evidence="8 9" key="1">
    <citation type="submission" date="2016-08" db="EMBL/GenBank/DDBJ databases">
        <authorList>
            <person name="Varghese N."/>
            <person name="Submissions Spin"/>
        </authorList>
    </citation>
    <scope>NUCLEOTIDE SEQUENCE [LARGE SCALE GENOMIC DNA]</scope>
    <source>
        <strain evidence="8 9">HL-109</strain>
    </source>
</reference>
<keyword evidence="5" id="KW-0274">FAD</keyword>
<protein>
    <submittedName>
        <fullName evidence="8">L-ornithine N5-oxygenase</fullName>
    </submittedName>
</protein>
<dbReference type="Pfam" id="PF13434">
    <property type="entry name" value="Lys_Orn_oxgnase"/>
    <property type="match status" value="1"/>
</dbReference>
<evidence type="ECO:0000256" key="1">
    <source>
        <dbReference type="ARBA" id="ARBA00001974"/>
    </source>
</evidence>
<dbReference type="PANTHER" id="PTHR42802">
    <property type="entry name" value="MONOOXYGENASE"/>
    <property type="match status" value="1"/>
</dbReference>
<dbReference type="InterPro" id="IPR025700">
    <property type="entry name" value="Lys/Orn_oxygenase"/>
</dbReference>
<evidence type="ECO:0000256" key="4">
    <source>
        <dbReference type="ARBA" id="ARBA00022630"/>
    </source>
</evidence>
<keyword evidence="9" id="KW-1185">Reference proteome</keyword>
<evidence type="ECO:0000313" key="8">
    <source>
        <dbReference type="EMBL" id="SCC77995.1"/>
    </source>
</evidence>
<keyword evidence="4" id="KW-0285">Flavoprotein</keyword>
<name>A0ABY0K3T2_9HYPH</name>
<comment type="pathway">
    <text evidence="2">Siderophore biosynthesis.</text>
</comment>
<dbReference type="Gene3D" id="3.50.50.60">
    <property type="entry name" value="FAD/NAD(P)-binding domain"/>
    <property type="match status" value="1"/>
</dbReference>
<evidence type="ECO:0000256" key="2">
    <source>
        <dbReference type="ARBA" id="ARBA00004924"/>
    </source>
</evidence>
<dbReference type="Proteomes" id="UP000182800">
    <property type="component" value="Unassembled WGS sequence"/>
</dbReference>
<keyword evidence="7" id="KW-0560">Oxidoreductase</keyword>
<comment type="similarity">
    <text evidence="3">Belongs to the lysine N(6)-hydroxylase/L-ornithine N(5)-oxygenase family.</text>
</comment>
<comment type="caution">
    <text evidence="8">The sequence shown here is derived from an EMBL/GenBank/DDBJ whole genome shotgun (WGS) entry which is preliminary data.</text>
</comment>
<evidence type="ECO:0000256" key="3">
    <source>
        <dbReference type="ARBA" id="ARBA00007588"/>
    </source>
</evidence>
<accession>A0ABY0K3T2</accession>
<comment type="cofactor">
    <cofactor evidence="1">
        <name>FAD</name>
        <dbReference type="ChEBI" id="CHEBI:57692"/>
    </cofactor>
</comment>
<keyword evidence="6" id="KW-0521">NADP</keyword>
<evidence type="ECO:0000256" key="5">
    <source>
        <dbReference type="ARBA" id="ARBA00022827"/>
    </source>
</evidence>
<gene>
    <name evidence="8" type="ORF">GA0071312_0019</name>
</gene>
<dbReference type="PANTHER" id="PTHR42802:SF1">
    <property type="entry name" value="L-ORNITHINE N(5)-MONOOXYGENASE"/>
    <property type="match status" value="1"/>
</dbReference>
<evidence type="ECO:0000256" key="6">
    <source>
        <dbReference type="ARBA" id="ARBA00022857"/>
    </source>
</evidence>
<organism evidence="8 9">
    <name type="scientific">Saliniramus fredricksonii</name>
    <dbReference type="NCBI Taxonomy" id="1653334"/>
    <lineage>
        <taxon>Bacteria</taxon>
        <taxon>Pseudomonadati</taxon>
        <taxon>Pseudomonadota</taxon>
        <taxon>Alphaproteobacteria</taxon>
        <taxon>Hyphomicrobiales</taxon>
        <taxon>Salinarimonadaceae</taxon>
        <taxon>Saliniramus</taxon>
    </lineage>
</organism>
<dbReference type="SUPFAM" id="SSF51905">
    <property type="entry name" value="FAD/NAD(P)-binding domain"/>
    <property type="match status" value="1"/>
</dbReference>
<dbReference type="EMBL" id="FMBM01000001">
    <property type="protein sequence ID" value="SCC77995.1"/>
    <property type="molecule type" value="Genomic_DNA"/>
</dbReference>
<sequence length="453" mass="50141">MSFSDTAEAASSLMHVYDCIGIGFGPSNIALAIALEEIGALDNCLFLEARDCIAWQPGMLLEGSDIQHNPLRDFVTPRNPRSAYGFLSYLAAKDRLFEFLNLDAPFPPRIEYAGYVAWVAEQFAHAVRLNARVDGIDVVEDPQRGRLLMVSTRSGSYLARTVSFGPGRSAHIPEVFAPHLGPRVVHLTDYLWSIERWKDEGLKRFVVIGGSQSAAEIVLDLAGRAPDYEITSISRNFGFKLKDVSPFTERIYMPEFVDYFFEAPEDIQHAMTQELWRSNYGAADHDVIVALQMHLYEQKVSGHERIKILSNQTTNSVSSLPFGDLFLRLTDRCDRSTCDIYADAVILATGFQNFGSGEKREAYHPLLKALVPVMRFRADGGVVVKRDFSLGYASDAGPMPQIFLNGVCEATHGFGDAGSFSLLSTRSAHIAEAIQRACRETALPETCHGASPD</sequence>
<evidence type="ECO:0000256" key="7">
    <source>
        <dbReference type="ARBA" id="ARBA00023002"/>
    </source>
</evidence>
<evidence type="ECO:0000313" key="9">
    <source>
        <dbReference type="Proteomes" id="UP000182800"/>
    </source>
</evidence>